<dbReference type="Proteomes" id="UP000270471">
    <property type="component" value="Unassembled WGS sequence"/>
</dbReference>
<dbReference type="PANTHER" id="PTHR42899:SF1">
    <property type="entry name" value="SPERMATOGENESIS-ASSOCIATED PROTEIN 20"/>
    <property type="match status" value="1"/>
</dbReference>
<sequence length="1010" mass="110896">MARAEPEALVRGVRSDQLLGLPSGESTGLTPLQHEIWQAFEGQVRYTAVHDEDTYFPDALDAMDQARHSIWLWSPWYTKRMWEVLPRLQDARRRGVRIHLFVTDESDSLLQGQLANPATAADAQRRLPELKAVADTVVEIKDMHQKILVIDEQLCFLGSLNTLSHAPGGQGRREIMVPFRGRRFARHILDHENADLLLRPPTCPDHGGQAELRKFTIPPKQRPVRTSHTTNHPAQRYFAWACPARTTVTKPDGTTRTSGCPRRNALRVDETGYLGKQSPLQHPGRCCFASVLGRLYCPQPVSRRKAHHSADPFADPVEARRVPRSRSGPCERLERMNRLAGVTSPYLLQHADNPVDWWPWGPEAFEEAKRREVPVLLSVGYSACHWCHVMAHESFEDEVTAAFMNEHFVSVKVDREERPDVDAVYMEAVQAATGQGGWPMSVFLTPDAEPFYFGTYFPPVPRSGMPSFRQVLEGVRQAWAERRDEVTEVAGKIVRDLAEREIDHGGARLPGEQEQAQALLGLTREYDPRRGGFGGAPKFPPSMVIEFLLRHHARTGSEGALQMAQDTCERMARGGIYDQLGGGFARYSVDRDWTVPHFEKMLYDNALLCRVYAHLWRSTGSEQARRVALETADFMVRELGTAEGGFASALDADSDDGSGRHVEGAYYVWTPEQLREVLGDDAPLAAQHFGVTEEGTFEEGRSVLQLPQGEGVVDAEQIASVRERLFRARQDRPAPGRDDKVVASWNGLAVAALAETGAYFDRPDLVEAAVAAADLLVRLHLDDRARLVRTSRDGRAGGNAGVLEDYADVAEGFLALASVTGEGVWLDFAGLLLDQVLARFTDPDSGALYDTASDAERLIRRPQDPTDNATPAGWTAAAGALLSYAAHTGSALHRTAAERALGVVTTLGPRVPRFIGWGLAVAEALLDGPREIAVVGPDLADGATGTLHRTALLGTAPGAVVAAGAPDGDEFPLLADRPLVAGAPAAYVCRNFTCDAPTTDPERLRTALSS</sequence>
<organism evidence="2 3">
    <name type="scientific">Streptomyces shenzhenensis</name>
    <dbReference type="NCBI Taxonomy" id="943815"/>
    <lineage>
        <taxon>Bacteria</taxon>
        <taxon>Bacillati</taxon>
        <taxon>Actinomycetota</taxon>
        <taxon>Actinomycetes</taxon>
        <taxon>Kitasatosporales</taxon>
        <taxon>Streptomycetaceae</taxon>
        <taxon>Streptomyces</taxon>
    </lineage>
</organism>
<dbReference type="CDD" id="cd02955">
    <property type="entry name" value="SSP411"/>
    <property type="match status" value="1"/>
</dbReference>
<accession>A0A3M0IH26</accession>
<dbReference type="GO" id="GO:0005975">
    <property type="term" value="P:carbohydrate metabolic process"/>
    <property type="evidence" value="ECO:0007669"/>
    <property type="project" value="InterPro"/>
</dbReference>
<dbReference type="OrthoDB" id="9762614at2"/>
<dbReference type="InterPro" id="IPR012341">
    <property type="entry name" value="6hp_glycosidase-like_sf"/>
</dbReference>
<dbReference type="Gene3D" id="1.50.10.10">
    <property type="match status" value="1"/>
</dbReference>
<evidence type="ECO:0000313" key="3">
    <source>
        <dbReference type="Proteomes" id="UP000270471"/>
    </source>
</evidence>
<dbReference type="InterPro" id="IPR008928">
    <property type="entry name" value="6-hairpin_glycosidase_sf"/>
</dbReference>
<dbReference type="InterPro" id="IPR036249">
    <property type="entry name" value="Thioredoxin-like_sf"/>
</dbReference>
<dbReference type="Pfam" id="PF03190">
    <property type="entry name" value="Thioredox_DsbH"/>
    <property type="match status" value="1"/>
</dbReference>
<dbReference type="PROSITE" id="PS50035">
    <property type="entry name" value="PLD"/>
    <property type="match status" value="1"/>
</dbReference>
<dbReference type="InterPro" id="IPR001736">
    <property type="entry name" value="PLipase_D/transphosphatidylase"/>
</dbReference>
<dbReference type="InterPro" id="IPR004879">
    <property type="entry name" value="Ssp411-like_TRX"/>
</dbReference>
<dbReference type="GO" id="GO:0006793">
    <property type="term" value="P:phosphorus metabolic process"/>
    <property type="evidence" value="ECO:0007669"/>
    <property type="project" value="UniProtKB-ARBA"/>
</dbReference>
<dbReference type="CDD" id="cd00138">
    <property type="entry name" value="PLDc_SF"/>
    <property type="match status" value="1"/>
</dbReference>
<name>A0A3M0IH26_9ACTN</name>
<dbReference type="AlphaFoldDB" id="A0A3M0IH26"/>
<keyword evidence="3" id="KW-1185">Reference proteome</keyword>
<dbReference type="InterPro" id="IPR024705">
    <property type="entry name" value="Ssp411"/>
</dbReference>
<evidence type="ECO:0000313" key="2">
    <source>
        <dbReference type="EMBL" id="RMB87702.1"/>
    </source>
</evidence>
<reference evidence="2 3" key="1">
    <citation type="submission" date="2017-11" db="EMBL/GenBank/DDBJ databases">
        <title>Draft genome of actinobacteria isolated from guarana (Paullinia cupana (Mart.) Ducke.</title>
        <authorList>
            <person name="Siqueira K.A."/>
            <person name="Liotti R.G."/>
            <person name="Mendes T.A.O."/>
            <person name="Soares M.A."/>
        </authorList>
    </citation>
    <scope>NUCLEOTIDE SEQUENCE [LARGE SCALE GENOMIC DNA]</scope>
    <source>
        <strain evidence="2 3">193</strain>
    </source>
</reference>
<gene>
    <name evidence="2" type="ORF">CTZ28_01740</name>
</gene>
<proteinExistence type="predicted"/>
<dbReference type="GO" id="GO:0003824">
    <property type="term" value="F:catalytic activity"/>
    <property type="evidence" value="ECO:0007669"/>
    <property type="project" value="InterPro"/>
</dbReference>
<dbReference type="SUPFAM" id="SSF52833">
    <property type="entry name" value="Thioredoxin-like"/>
    <property type="match status" value="1"/>
</dbReference>
<dbReference type="Gene3D" id="3.40.30.10">
    <property type="entry name" value="Glutaredoxin"/>
    <property type="match status" value="1"/>
</dbReference>
<dbReference type="SUPFAM" id="SSF48208">
    <property type="entry name" value="Six-hairpin glycosidases"/>
    <property type="match status" value="1"/>
</dbReference>
<evidence type="ECO:0000259" key="1">
    <source>
        <dbReference type="PROSITE" id="PS50035"/>
    </source>
</evidence>
<dbReference type="Pfam" id="PF13091">
    <property type="entry name" value="PLDc_2"/>
    <property type="match status" value="1"/>
</dbReference>
<dbReference type="InterPro" id="IPR025202">
    <property type="entry name" value="PLD-like_dom"/>
</dbReference>
<dbReference type="EMBL" id="PENI01000001">
    <property type="protein sequence ID" value="RMB87702.1"/>
    <property type="molecule type" value="Genomic_DNA"/>
</dbReference>
<dbReference type="SUPFAM" id="SSF56024">
    <property type="entry name" value="Phospholipase D/nuclease"/>
    <property type="match status" value="1"/>
</dbReference>
<protein>
    <recommendedName>
        <fullName evidence="1">PLD phosphodiesterase domain-containing protein</fullName>
    </recommendedName>
</protein>
<feature type="domain" description="PLD phosphodiesterase" evidence="1">
    <location>
        <begin position="139"/>
        <end position="166"/>
    </location>
</feature>
<dbReference type="Gene3D" id="3.30.870.10">
    <property type="entry name" value="Endonuclease Chain A"/>
    <property type="match status" value="1"/>
</dbReference>
<dbReference type="PANTHER" id="PTHR42899">
    <property type="entry name" value="SPERMATOGENESIS-ASSOCIATED PROTEIN 20"/>
    <property type="match status" value="1"/>
</dbReference>
<comment type="caution">
    <text evidence="2">The sequence shown here is derived from an EMBL/GenBank/DDBJ whole genome shotgun (WGS) entry which is preliminary data.</text>
</comment>